<evidence type="ECO:0000256" key="7">
    <source>
        <dbReference type="SAM" id="MobiDB-lite"/>
    </source>
</evidence>
<sequence>MLAIRARNPEIEDMPQPVNKCKYRAKRGFLKAESEGSITDSHDPQYLEEEPTYPEATTITPTMKKPKHLSPQEAIDEFWAKFDSKTPGRASTILPKNRFAKKVNEKEPEGEVESENAVSSYEEASKACKEKVAKIVKECKRINQKYRDHHFDIEFDLKWRTNDCLTTLNSSKDEETRFKPGSVKRVTDIFDNPQFYCDGATPGDIRQGRDGDCWLLAAFYVWRGMNRLGFMDLFSIETGSGFLKSWMDDKLYLVRPDYDESWNERILIDVHSRIDPQEEYRKLYQSNSSALYFAHCENPNETWLPLLEKAYAKAHGDFESIEGGWTGEGLEDLSGGVTTELFTTDILDKEYFWKEELMKVNQDFLFGCSSGIFRGVRGHRRGVLEGHAYSIMKCVEIEGKRFCLVRNPWGKGEWTGPWGDGSKEWTPEWMQKLDHKFGDDGIFWMTYEDLLITFQTFDRTKLFTDEWEVTQKWTSITVPGAIEYNDTKFSFTLEKKTSVVIMLSQLDVRYFCGLEGQYNFSFTFRVHRAGEEDYIVRSQSGYSMRRSATTELELESGEYHVLIKVQAERNDKVAKVEDVLRNNVKTRRDKVLRIGLAYDLAHAKGRIFETNEEKEAKKRAEKAEKDKVTKEMKERLIKEKKKRQQNENREKRKQQAAAAKRKLKEKGKAEKQAEKKKAKSAAKAQKGKLAEESQKTGDSTGATEIEKEKQTTPEAQSTETVVTDTKNDSDVGEVSEEIKASDRDNSTEETKHESASKATDKVEPSTQPIKDEPGAKARESKSAAKKGDIKSVASKAEDSDESDKESEPESNCSDVPDISTIEAEDAVLEEKVAADEALAKAKAKARAKEEEEKEEEEDEFQKDPWNAIAVVGLRIYAKDCDVTVKVVRPRSWEHGEGKLDVDDSTRDATKGVDGGKDDELKKEEAEEEKAKKDGGEGSEVLV</sequence>
<evidence type="ECO:0000259" key="8">
    <source>
        <dbReference type="PROSITE" id="PS50203"/>
    </source>
</evidence>
<feature type="compositionally biased region" description="Basic and acidic residues" evidence="7">
    <location>
        <begin position="890"/>
        <end position="935"/>
    </location>
</feature>
<proteinExistence type="inferred from homology"/>
<dbReference type="Pfam" id="PF00648">
    <property type="entry name" value="Peptidase_C2"/>
    <property type="match status" value="2"/>
</dbReference>
<feature type="region of interest" description="Disordered" evidence="7">
    <location>
        <begin position="889"/>
        <end position="942"/>
    </location>
</feature>
<evidence type="ECO:0000256" key="6">
    <source>
        <dbReference type="PROSITE-ProRule" id="PRU00239"/>
    </source>
</evidence>
<evidence type="ECO:0000256" key="5">
    <source>
        <dbReference type="PIRSR" id="PIRSR622684-1"/>
    </source>
</evidence>
<feature type="region of interest" description="Disordered" evidence="7">
    <location>
        <begin position="33"/>
        <end position="66"/>
    </location>
</feature>
<dbReference type="PROSITE" id="PS50203">
    <property type="entry name" value="CALPAIN_CAT"/>
    <property type="match status" value="1"/>
</dbReference>
<dbReference type="OrthoDB" id="3547354at2759"/>
<feature type="region of interest" description="Disordered" evidence="7">
    <location>
        <begin position="612"/>
        <end position="864"/>
    </location>
</feature>
<gene>
    <name evidence="9" type="ORF">HYALB_00011027</name>
</gene>
<feature type="compositionally biased region" description="Basic and acidic residues" evidence="7">
    <location>
        <begin position="666"/>
        <end position="675"/>
    </location>
</feature>
<dbReference type="GO" id="GO:0006508">
    <property type="term" value="P:proteolysis"/>
    <property type="evidence" value="ECO:0007669"/>
    <property type="project" value="UniProtKB-KW"/>
</dbReference>
<feature type="compositionally biased region" description="Basic and acidic residues" evidence="7">
    <location>
        <begin position="612"/>
        <end position="637"/>
    </location>
</feature>
<dbReference type="AlphaFoldDB" id="A0A9N9LR04"/>
<comment type="similarity">
    <text evidence="1">Belongs to the peptidase C2 family.</text>
</comment>
<feature type="compositionally biased region" description="Basic and acidic residues" evidence="7">
    <location>
        <begin position="33"/>
        <end position="45"/>
    </location>
</feature>
<dbReference type="PANTHER" id="PTHR10183">
    <property type="entry name" value="CALPAIN"/>
    <property type="match status" value="1"/>
</dbReference>
<feature type="compositionally biased region" description="Basic residues" evidence="7">
    <location>
        <begin position="651"/>
        <end position="665"/>
    </location>
</feature>
<dbReference type="FunFam" id="3.90.70.10:FF:000072">
    <property type="entry name" value="Cysteine proteinase"/>
    <property type="match status" value="1"/>
</dbReference>
<feature type="compositionally biased region" description="Basic and acidic residues" evidence="7">
    <location>
        <begin position="828"/>
        <end position="839"/>
    </location>
</feature>
<feature type="domain" description="Calpain catalytic" evidence="8">
    <location>
        <begin position="184"/>
        <end position="463"/>
    </location>
</feature>
<name>A0A9N9LR04_9HELO</name>
<dbReference type="PANTHER" id="PTHR10183:SF379">
    <property type="entry name" value="CALPAIN-5"/>
    <property type="match status" value="1"/>
</dbReference>
<dbReference type="InterPro" id="IPR038765">
    <property type="entry name" value="Papain-like_cys_pep_sf"/>
</dbReference>
<dbReference type="InterPro" id="IPR001300">
    <property type="entry name" value="Peptidase_C2_calpain_cat"/>
</dbReference>
<reference evidence="9" key="1">
    <citation type="submission" date="2021-07" db="EMBL/GenBank/DDBJ databases">
        <authorList>
            <person name="Durling M."/>
        </authorList>
    </citation>
    <scope>NUCLEOTIDE SEQUENCE</scope>
</reference>
<feature type="active site" evidence="5 6">
    <location>
        <position position="213"/>
    </location>
</feature>
<keyword evidence="3 6" id="KW-0378">Hydrolase</keyword>
<dbReference type="InterPro" id="IPR022684">
    <property type="entry name" value="Calpain_cysteine_protease"/>
</dbReference>
<keyword evidence="10" id="KW-1185">Reference proteome</keyword>
<dbReference type="Gene3D" id="3.90.70.10">
    <property type="entry name" value="Cysteine proteinases"/>
    <property type="match status" value="1"/>
</dbReference>
<evidence type="ECO:0000256" key="4">
    <source>
        <dbReference type="ARBA" id="ARBA00022807"/>
    </source>
</evidence>
<dbReference type="SUPFAM" id="SSF54001">
    <property type="entry name" value="Cysteine proteinases"/>
    <property type="match status" value="1"/>
</dbReference>
<evidence type="ECO:0000256" key="2">
    <source>
        <dbReference type="ARBA" id="ARBA00022670"/>
    </source>
</evidence>
<dbReference type="SMART" id="SM00230">
    <property type="entry name" value="CysPc"/>
    <property type="match status" value="1"/>
</dbReference>
<dbReference type="Proteomes" id="UP000701801">
    <property type="component" value="Unassembled WGS sequence"/>
</dbReference>
<keyword evidence="4 6" id="KW-0788">Thiol protease</keyword>
<organism evidence="9 10">
    <name type="scientific">Hymenoscyphus albidus</name>
    <dbReference type="NCBI Taxonomy" id="595503"/>
    <lineage>
        <taxon>Eukaryota</taxon>
        <taxon>Fungi</taxon>
        <taxon>Dikarya</taxon>
        <taxon>Ascomycota</taxon>
        <taxon>Pezizomycotina</taxon>
        <taxon>Leotiomycetes</taxon>
        <taxon>Helotiales</taxon>
        <taxon>Helotiaceae</taxon>
        <taxon>Hymenoscyphus</taxon>
    </lineage>
</organism>
<feature type="active site" evidence="5 6">
    <location>
        <position position="407"/>
    </location>
</feature>
<evidence type="ECO:0000256" key="3">
    <source>
        <dbReference type="ARBA" id="ARBA00022801"/>
    </source>
</evidence>
<dbReference type="EMBL" id="CAJVRM010000291">
    <property type="protein sequence ID" value="CAG8978983.1"/>
    <property type="molecule type" value="Genomic_DNA"/>
</dbReference>
<keyword evidence="2 6" id="KW-0645">Protease</keyword>
<evidence type="ECO:0000313" key="9">
    <source>
        <dbReference type="EMBL" id="CAG8978983.1"/>
    </source>
</evidence>
<feature type="compositionally biased region" description="Basic and acidic residues" evidence="7">
    <location>
        <begin position="736"/>
        <end position="789"/>
    </location>
</feature>
<feature type="compositionally biased region" description="Acidic residues" evidence="7">
    <location>
        <begin position="851"/>
        <end position="860"/>
    </location>
</feature>
<comment type="caution">
    <text evidence="9">The sequence shown here is derived from an EMBL/GenBank/DDBJ whole genome shotgun (WGS) entry which is preliminary data.</text>
</comment>
<dbReference type="PRINTS" id="PR00704">
    <property type="entry name" value="CALPAIN"/>
</dbReference>
<feature type="active site" evidence="5 6">
    <location>
        <position position="387"/>
    </location>
</feature>
<feature type="compositionally biased region" description="Acidic residues" evidence="7">
    <location>
        <begin position="798"/>
        <end position="808"/>
    </location>
</feature>
<protein>
    <recommendedName>
        <fullName evidence="8">Calpain catalytic domain-containing protein</fullName>
    </recommendedName>
</protein>
<feature type="compositionally biased region" description="Polar residues" evidence="7">
    <location>
        <begin position="712"/>
        <end position="724"/>
    </location>
</feature>
<accession>A0A9N9LR04</accession>
<evidence type="ECO:0000256" key="1">
    <source>
        <dbReference type="ARBA" id="ARBA00007623"/>
    </source>
</evidence>
<dbReference type="GO" id="GO:0004198">
    <property type="term" value="F:calcium-dependent cysteine-type endopeptidase activity"/>
    <property type="evidence" value="ECO:0007669"/>
    <property type="project" value="InterPro"/>
</dbReference>
<evidence type="ECO:0000313" key="10">
    <source>
        <dbReference type="Proteomes" id="UP000701801"/>
    </source>
</evidence>